<name>A0A6N9T0A0_9HYPH</name>
<feature type="domain" description="Methyltransferase type 11" evidence="3">
    <location>
        <begin position="96"/>
        <end position="142"/>
    </location>
</feature>
<dbReference type="SUPFAM" id="SSF53335">
    <property type="entry name" value="S-adenosyl-L-methionine-dependent methyltransferases"/>
    <property type="match status" value="1"/>
</dbReference>
<dbReference type="PANTHER" id="PTHR13090">
    <property type="entry name" value="ARGININE-HYDROXYLASE NDUFAF5, MITOCHONDRIAL"/>
    <property type="match status" value="1"/>
</dbReference>
<keyword evidence="5" id="KW-1185">Reference proteome</keyword>
<dbReference type="GO" id="GO:0008757">
    <property type="term" value="F:S-adenosylmethionine-dependent methyltransferase activity"/>
    <property type="evidence" value="ECO:0007669"/>
    <property type="project" value="InterPro"/>
</dbReference>
<dbReference type="Pfam" id="PF08241">
    <property type="entry name" value="Methyltransf_11"/>
    <property type="match status" value="1"/>
</dbReference>
<dbReference type="Gene3D" id="3.40.50.150">
    <property type="entry name" value="Vaccinia Virus protein VP39"/>
    <property type="match status" value="1"/>
</dbReference>
<evidence type="ECO:0000313" key="4">
    <source>
        <dbReference type="EMBL" id="NDW04760.1"/>
    </source>
</evidence>
<keyword evidence="2 4" id="KW-0808">Transferase</keyword>
<dbReference type="CDD" id="cd02440">
    <property type="entry name" value="AdoMet_MTases"/>
    <property type="match status" value="1"/>
</dbReference>
<dbReference type="Proteomes" id="UP000469011">
    <property type="component" value="Unassembled WGS sequence"/>
</dbReference>
<dbReference type="InterPro" id="IPR029063">
    <property type="entry name" value="SAM-dependent_MTases_sf"/>
</dbReference>
<gene>
    <name evidence="4" type="ORF">GTK09_09990</name>
</gene>
<evidence type="ECO:0000256" key="1">
    <source>
        <dbReference type="ARBA" id="ARBA00022603"/>
    </source>
</evidence>
<dbReference type="InterPro" id="IPR050602">
    <property type="entry name" value="Malonyl-ACP_OMT"/>
</dbReference>
<dbReference type="PANTHER" id="PTHR13090:SF1">
    <property type="entry name" value="ARGININE-HYDROXYLASE NDUFAF5, MITOCHONDRIAL"/>
    <property type="match status" value="1"/>
</dbReference>
<evidence type="ECO:0000313" key="5">
    <source>
        <dbReference type="Proteomes" id="UP000469011"/>
    </source>
</evidence>
<sequence>MSQSPQPIPFDRALLDRRRQRWLEKNRQPGVDFLIKAAADELSDRLAIVERRFQVAVDLGGTFGEMAERMQAGGRCDSVIRIERLGFLLGDDPLAVVGDEEFLPLGPESVDLVASCLSMQFVNDVPGMLAQIRRALRPDGLFTAALLGGETLHELRASLLQAESEVFGGVSPRVLPFAEVREAGALLQRAGFALPVADIERLTVRYDTLFDLARDLRAMGAANVLRERSRRPASRRFFVRAAEIYAERYADPDGRIRASFDVLYLSGWAPHESQQKPLRPGSAKASLAAALKDRSSDLS</sequence>
<protein>
    <submittedName>
        <fullName evidence="4">Methyltransferase domain-containing protein</fullName>
    </submittedName>
</protein>
<evidence type="ECO:0000259" key="3">
    <source>
        <dbReference type="Pfam" id="PF08241"/>
    </source>
</evidence>
<dbReference type="EMBL" id="JAAAMG010000006">
    <property type="protein sequence ID" value="NDW04760.1"/>
    <property type="molecule type" value="Genomic_DNA"/>
</dbReference>
<accession>A0A6N9T0A0</accession>
<dbReference type="RefSeq" id="WP_163463005.1">
    <property type="nucleotide sequence ID" value="NZ_JAAAMG010000006.1"/>
</dbReference>
<dbReference type="InterPro" id="IPR013216">
    <property type="entry name" value="Methyltransf_11"/>
</dbReference>
<proteinExistence type="predicted"/>
<comment type="caution">
    <text evidence="4">The sequence shown here is derived from an EMBL/GenBank/DDBJ whole genome shotgun (WGS) entry which is preliminary data.</text>
</comment>
<dbReference type="AlphaFoldDB" id="A0A6N9T0A0"/>
<evidence type="ECO:0000256" key="2">
    <source>
        <dbReference type="ARBA" id="ARBA00022679"/>
    </source>
</evidence>
<keyword evidence="1 4" id="KW-0489">Methyltransferase</keyword>
<organism evidence="4 5">
    <name type="scientific">Jiella pacifica</name>
    <dbReference type="NCBI Taxonomy" id="2696469"/>
    <lineage>
        <taxon>Bacteria</taxon>
        <taxon>Pseudomonadati</taxon>
        <taxon>Pseudomonadota</taxon>
        <taxon>Alphaproteobacteria</taxon>
        <taxon>Hyphomicrobiales</taxon>
        <taxon>Aurantimonadaceae</taxon>
        <taxon>Jiella</taxon>
    </lineage>
</organism>
<reference evidence="4 5" key="1">
    <citation type="submission" date="2020-01" db="EMBL/GenBank/DDBJ databases">
        <title>Jiella pacifica sp. nov.</title>
        <authorList>
            <person name="Xue Z."/>
            <person name="Zhu S."/>
            <person name="Chen J."/>
            <person name="Yang J."/>
        </authorList>
    </citation>
    <scope>NUCLEOTIDE SEQUENCE [LARGE SCALE GENOMIC DNA]</scope>
    <source>
        <strain evidence="4 5">40Bstr34</strain>
    </source>
</reference>
<dbReference type="GO" id="GO:0032259">
    <property type="term" value="P:methylation"/>
    <property type="evidence" value="ECO:0007669"/>
    <property type="project" value="UniProtKB-KW"/>
</dbReference>